<evidence type="ECO:0008006" key="5">
    <source>
        <dbReference type="Google" id="ProtNLM"/>
    </source>
</evidence>
<evidence type="ECO:0000313" key="3">
    <source>
        <dbReference type="EMBL" id="QGM97858.1"/>
    </source>
</evidence>
<keyword evidence="2" id="KW-0732">Signal</keyword>
<dbReference type="Pfam" id="PF07813">
    <property type="entry name" value="LTXXQ"/>
    <property type="match status" value="1"/>
</dbReference>
<dbReference type="AlphaFoldDB" id="A0A6B8M5X2"/>
<gene>
    <name evidence="3" type="ORF">F7D14_10520</name>
</gene>
<sequence length="295" mass="29407">MIARTILNTAGVAALALAAGLAMAQAEPEMDHSKMDHGAMDHSAHDAGGGAPAAQWADPGKPQSGAAEAPKSDAPKADEHAGHHGGGMGGGMGGMDHGGGGMGGMDHGSGGGMSHGSGGGMGGMSHGAGGMGGGMSSGMGGMMAHMLCGFAEHLEGRLAYVKAELKLTEQQVSAWNNFADAWRAVAQKAQAKCAATDDRPDPAKPQILHKLDKMDKHMSDHLDIVRAQKAAIEPLFTALSDEQKKIAGEAMTHVMKVGMSMNGGGMMGGGMGGMMGGMGGMGGMSHGGSGGGMQH</sequence>
<dbReference type="KEGG" id="mpar:F7D14_10520"/>
<dbReference type="Proteomes" id="UP000422569">
    <property type="component" value="Chromosome"/>
</dbReference>
<organism evidence="3 4">
    <name type="scientific">Methylocystis parvus</name>
    <dbReference type="NCBI Taxonomy" id="134"/>
    <lineage>
        <taxon>Bacteria</taxon>
        <taxon>Pseudomonadati</taxon>
        <taxon>Pseudomonadota</taxon>
        <taxon>Alphaproteobacteria</taxon>
        <taxon>Hyphomicrobiales</taxon>
        <taxon>Methylocystaceae</taxon>
        <taxon>Methylocystis</taxon>
    </lineage>
</organism>
<feature type="compositionally biased region" description="Basic and acidic residues" evidence="1">
    <location>
        <begin position="70"/>
        <end position="82"/>
    </location>
</feature>
<dbReference type="InterPro" id="IPR012899">
    <property type="entry name" value="LTXXQ"/>
</dbReference>
<dbReference type="EMBL" id="CP044331">
    <property type="protein sequence ID" value="QGM97858.1"/>
    <property type="molecule type" value="Genomic_DNA"/>
</dbReference>
<name>A0A6B8M5X2_9HYPH</name>
<feature type="compositionally biased region" description="Basic and acidic residues" evidence="1">
    <location>
        <begin position="29"/>
        <end position="45"/>
    </location>
</feature>
<feature type="chain" id="PRO_5025470773" description="Spy/CpxP family protein refolding chaperone" evidence="2">
    <location>
        <begin position="25"/>
        <end position="295"/>
    </location>
</feature>
<dbReference type="RefSeq" id="WP_154419895.1">
    <property type="nucleotide sequence ID" value="NZ_CP044331.1"/>
</dbReference>
<proteinExistence type="predicted"/>
<evidence type="ECO:0000256" key="2">
    <source>
        <dbReference type="SAM" id="SignalP"/>
    </source>
</evidence>
<reference evidence="3 4" key="1">
    <citation type="submission" date="2019-09" db="EMBL/GenBank/DDBJ databases">
        <title>Isolation and complete genome sequencing of Methylocystis species.</title>
        <authorList>
            <person name="Rumah B.L."/>
            <person name="Stead C.E."/>
            <person name="Stevens B.C."/>
            <person name="Minton N.P."/>
            <person name="Grosse-Honebrink A."/>
            <person name="Zhang Y."/>
        </authorList>
    </citation>
    <scope>NUCLEOTIDE SEQUENCE [LARGE SCALE GENOMIC DNA]</scope>
    <source>
        <strain evidence="3 4">BRCS2</strain>
    </source>
</reference>
<feature type="region of interest" description="Disordered" evidence="1">
    <location>
        <begin position="28"/>
        <end position="121"/>
    </location>
</feature>
<keyword evidence="4" id="KW-1185">Reference proteome</keyword>
<dbReference type="GO" id="GO:0042597">
    <property type="term" value="C:periplasmic space"/>
    <property type="evidence" value="ECO:0007669"/>
    <property type="project" value="InterPro"/>
</dbReference>
<feature type="signal peptide" evidence="2">
    <location>
        <begin position="1"/>
        <end position="24"/>
    </location>
</feature>
<feature type="compositionally biased region" description="Gly residues" evidence="1">
    <location>
        <begin position="84"/>
        <end position="121"/>
    </location>
</feature>
<evidence type="ECO:0000256" key="1">
    <source>
        <dbReference type="SAM" id="MobiDB-lite"/>
    </source>
</evidence>
<protein>
    <recommendedName>
        <fullName evidence="5">Spy/CpxP family protein refolding chaperone</fullName>
    </recommendedName>
</protein>
<evidence type="ECO:0000313" key="4">
    <source>
        <dbReference type="Proteomes" id="UP000422569"/>
    </source>
</evidence>
<accession>A0A6B8M5X2</accession>